<dbReference type="EMBL" id="BMZB01000001">
    <property type="protein sequence ID" value="GGZ31033.1"/>
    <property type="molecule type" value="Genomic_DNA"/>
</dbReference>
<sequence length="124" mass="12612">MRFTTAFLALALLGAPMAAFAHGNMKPQHGGIVQMSGETVFELVVKPTSVELYVSEDDEPVASSAATAKLTLTVAGKKTELPLAAGAGNGFVGAGIKLPKGATVGVTVVDKASGAKTFTTYTLK</sequence>
<organism evidence="2 3">
    <name type="scientific">Asticcacaulis endophyticus</name>
    <dbReference type="NCBI Taxonomy" id="1395890"/>
    <lineage>
        <taxon>Bacteria</taxon>
        <taxon>Pseudomonadati</taxon>
        <taxon>Pseudomonadota</taxon>
        <taxon>Alphaproteobacteria</taxon>
        <taxon>Caulobacterales</taxon>
        <taxon>Caulobacteraceae</taxon>
        <taxon>Asticcacaulis</taxon>
    </lineage>
</organism>
<accession>A0A918Q4Q0</accession>
<reference evidence="2" key="2">
    <citation type="submission" date="2020-09" db="EMBL/GenBank/DDBJ databases">
        <authorList>
            <person name="Sun Q."/>
            <person name="Kim S."/>
        </authorList>
    </citation>
    <scope>NUCLEOTIDE SEQUENCE</scope>
    <source>
        <strain evidence="2">KCTC 32296</strain>
    </source>
</reference>
<evidence type="ECO:0000256" key="1">
    <source>
        <dbReference type="SAM" id="SignalP"/>
    </source>
</evidence>
<protein>
    <submittedName>
        <fullName evidence="2">Uncharacterized protein</fullName>
    </submittedName>
</protein>
<reference evidence="2" key="1">
    <citation type="journal article" date="2014" name="Int. J. Syst. Evol. Microbiol.">
        <title>Complete genome sequence of Corynebacterium casei LMG S-19264T (=DSM 44701T), isolated from a smear-ripened cheese.</title>
        <authorList>
            <consortium name="US DOE Joint Genome Institute (JGI-PGF)"/>
            <person name="Walter F."/>
            <person name="Albersmeier A."/>
            <person name="Kalinowski J."/>
            <person name="Ruckert C."/>
        </authorList>
    </citation>
    <scope>NUCLEOTIDE SEQUENCE</scope>
    <source>
        <strain evidence="2">KCTC 32296</strain>
    </source>
</reference>
<proteinExistence type="predicted"/>
<name>A0A918Q4Q0_9CAUL</name>
<dbReference type="AlphaFoldDB" id="A0A918Q4Q0"/>
<feature type="signal peptide" evidence="1">
    <location>
        <begin position="1"/>
        <end position="21"/>
    </location>
</feature>
<evidence type="ECO:0000313" key="2">
    <source>
        <dbReference type="EMBL" id="GGZ31033.1"/>
    </source>
</evidence>
<feature type="chain" id="PRO_5037702260" evidence="1">
    <location>
        <begin position="22"/>
        <end position="124"/>
    </location>
</feature>
<dbReference type="Proteomes" id="UP000662572">
    <property type="component" value="Unassembled WGS sequence"/>
</dbReference>
<keyword evidence="1" id="KW-0732">Signal</keyword>
<evidence type="ECO:0000313" key="3">
    <source>
        <dbReference type="Proteomes" id="UP000662572"/>
    </source>
</evidence>
<keyword evidence="3" id="KW-1185">Reference proteome</keyword>
<gene>
    <name evidence="2" type="ORF">GCM10011273_16940</name>
</gene>
<comment type="caution">
    <text evidence="2">The sequence shown here is derived from an EMBL/GenBank/DDBJ whole genome shotgun (WGS) entry which is preliminary data.</text>
</comment>